<feature type="transmembrane region" description="Helical" evidence="1">
    <location>
        <begin position="81"/>
        <end position="105"/>
    </location>
</feature>
<keyword evidence="1" id="KW-0812">Transmembrane</keyword>
<keyword evidence="3" id="KW-1185">Reference proteome</keyword>
<name>A0A813QXL6_9BILA</name>
<reference evidence="2" key="1">
    <citation type="submission" date="2021-02" db="EMBL/GenBank/DDBJ databases">
        <authorList>
            <person name="Nowell W R."/>
        </authorList>
    </citation>
    <scope>NUCLEOTIDE SEQUENCE</scope>
    <source>
        <strain evidence="2">Ploen Becks lab</strain>
    </source>
</reference>
<gene>
    <name evidence="2" type="ORF">OXX778_LOCUS5150</name>
</gene>
<sequence length="112" mass="12669">MRKKILTPRVRRALNAGFESASFRTIVMASVSGFVCSSLSNQLNLRRPKMIYPFLLSGVFGSILGVYSIKHYSNNLTHSSIFQAVLGCGSSMFTFIFVEYLLLFFDLKTKRQ</sequence>
<dbReference type="Proteomes" id="UP000663879">
    <property type="component" value="Unassembled WGS sequence"/>
</dbReference>
<protein>
    <submittedName>
        <fullName evidence="2">Uncharacterized protein</fullName>
    </submittedName>
</protein>
<feature type="transmembrane region" description="Helical" evidence="1">
    <location>
        <begin position="20"/>
        <end position="39"/>
    </location>
</feature>
<dbReference type="EMBL" id="CAJNOC010000546">
    <property type="protein sequence ID" value="CAF0774870.1"/>
    <property type="molecule type" value="Genomic_DNA"/>
</dbReference>
<evidence type="ECO:0000313" key="2">
    <source>
        <dbReference type="EMBL" id="CAF0774870.1"/>
    </source>
</evidence>
<evidence type="ECO:0000313" key="3">
    <source>
        <dbReference type="Proteomes" id="UP000663879"/>
    </source>
</evidence>
<dbReference type="AlphaFoldDB" id="A0A813QXL6"/>
<proteinExistence type="predicted"/>
<feature type="transmembrane region" description="Helical" evidence="1">
    <location>
        <begin position="51"/>
        <end position="69"/>
    </location>
</feature>
<comment type="caution">
    <text evidence="2">The sequence shown here is derived from an EMBL/GenBank/DDBJ whole genome shotgun (WGS) entry which is preliminary data.</text>
</comment>
<evidence type="ECO:0000256" key="1">
    <source>
        <dbReference type="SAM" id="Phobius"/>
    </source>
</evidence>
<keyword evidence="1" id="KW-0472">Membrane</keyword>
<accession>A0A813QXL6</accession>
<keyword evidence="1" id="KW-1133">Transmembrane helix</keyword>
<organism evidence="2 3">
    <name type="scientific">Brachionus calyciflorus</name>
    <dbReference type="NCBI Taxonomy" id="104777"/>
    <lineage>
        <taxon>Eukaryota</taxon>
        <taxon>Metazoa</taxon>
        <taxon>Spiralia</taxon>
        <taxon>Gnathifera</taxon>
        <taxon>Rotifera</taxon>
        <taxon>Eurotatoria</taxon>
        <taxon>Monogononta</taxon>
        <taxon>Pseudotrocha</taxon>
        <taxon>Ploima</taxon>
        <taxon>Brachionidae</taxon>
        <taxon>Brachionus</taxon>
    </lineage>
</organism>